<evidence type="ECO:0000256" key="2">
    <source>
        <dbReference type="ARBA" id="ARBA00022771"/>
    </source>
</evidence>
<evidence type="ECO:0000313" key="7">
    <source>
        <dbReference type="EMBL" id="KAJ1644297.1"/>
    </source>
</evidence>
<dbReference type="Gene3D" id="3.30.60.190">
    <property type="match status" value="1"/>
</dbReference>
<reference evidence="7" key="1">
    <citation type="submission" date="2022-07" db="EMBL/GenBank/DDBJ databases">
        <title>Phylogenomic reconstructions and comparative analyses of Kickxellomycotina fungi.</title>
        <authorList>
            <person name="Reynolds N.K."/>
            <person name="Stajich J.E."/>
            <person name="Barry K."/>
            <person name="Grigoriev I.V."/>
            <person name="Crous P."/>
            <person name="Smith M.E."/>
        </authorList>
    </citation>
    <scope>NUCLEOTIDE SEQUENCE</scope>
    <source>
        <strain evidence="7">NBRC 105413</strain>
    </source>
</reference>
<feature type="region of interest" description="Disordered" evidence="5">
    <location>
        <begin position="60"/>
        <end position="82"/>
    </location>
</feature>
<evidence type="ECO:0000256" key="3">
    <source>
        <dbReference type="ARBA" id="ARBA00022833"/>
    </source>
</evidence>
<feature type="domain" description="HIT-type" evidence="6">
    <location>
        <begin position="160"/>
        <end position="192"/>
    </location>
</feature>
<dbReference type="EMBL" id="JANBOH010000177">
    <property type="protein sequence ID" value="KAJ1644297.1"/>
    <property type="molecule type" value="Genomic_DNA"/>
</dbReference>
<gene>
    <name evidence="7" type="ORF">LPJ64_004019</name>
</gene>
<evidence type="ECO:0000313" key="8">
    <source>
        <dbReference type="Proteomes" id="UP001145021"/>
    </source>
</evidence>
<organism evidence="7 8">
    <name type="scientific">Coemansia asiatica</name>
    <dbReference type="NCBI Taxonomy" id="1052880"/>
    <lineage>
        <taxon>Eukaryota</taxon>
        <taxon>Fungi</taxon>
        <taxon>Fungi incertae sedis</taxon>
        <taxon>Zoopagomycota</taxon>
        <taxon>Kickxellomycotina</taxon>
        <taxon>Kickxellomycetes</taxon>
        <taxon>Kickxellales</taxon>
        <taxon>Kickxellaceae</taxon>
        <taxon>Coemansia</taxon>
    </lineage>
</organism>
<keyword evidence="3" id="KW-0862">Zinc</keyword>
<keyword evidence="2 4" id="KW-0863">Zinc-finger</keyword>
<dbReference type="CDD" id="cd21437">
    <property type="entry name" value="zf-HIT_ZNHIT1_like"/>
    <property type="match status" value="1"/>
</dbReference>
<evidence type="ECO:0000256" key="4">
    <source>
        <dbReference type="PROSITE-ProRule" id="PRU00453"/>
    </source>
</evidence>
<sequence>MSDDKNLVPKAPARRVQSRYAGKYYWDKTTLEQRRRARLQMLERENYTMLPDFESMPIASDVSNTKRQGRPPRTPSSAPKARLSKIVISTADEGLKRANRKETRALAAQKVSFADILASETGCEATSHSDKDKTSPSYYYLTCIATPQQGSISAPARHFCSICGYKGLYTCVDCGMRYCSLPCKSTHVDTRCLKHVA</sequence>
<evidence type="ECO:0000259" key="6">
    <source>
        <dbReference type="PROSITE" id="PS51083"/>
    </source>
</evidence>
<dbReference type="GO" id="GO:0005634">
    <property type="term" value="C:nucleus"/>
    <property type="evidence" value="ECO:0007669"/>
    <property type="project" value="UniProtKB-ARBA"/>
</dbReference>
<dbReference type="SUPFAM" id="SSF144232">
    <property type="entry name" value="HIT/MYND zinc finger-like"/>
    <property type="match status" value="1"/>
</dbReference>
<comment type="caution">
    <text evidence="7">The sequence shown here is derived from an EMBL/GenBank/DDBJ whole genome shotgun (WGS) entry which is preliminary data.</text>
</comment>
<dbReference type="AlphaFoldDB" id="A0A9W7XK08"/>
<dbReference type="PANTHER" id="PTHR13093">
    <property type="entry name" value="ZINC FINGER HIT DOMAIN CONTAINING PROTEIN 1"/>
    <property type="match status" value="1"/>
</dbReference>
<proteinExistence type="predicted"/>
<evidence type="ECO:0000256" key="1">
    <source>
        <dbReference type="ARBA" id="ARBA00022723"/>
    </source>
</evidence>
<keyword evidence="1" id="KW-0479">Metal-binding</keyword>
<protein>
    <recommendedName>
        <fullName evidence="6">HIT-type domain-containing protein</fullName>
    </recommendedName>
</protein>
<dbReference type="GO" id="GO:0008270">
    <property type="term" value="F:zinc ion binding"/>
    <property type="evidence" value="ECO:0007669"/>
    <property type="project" value="UniProtKB-UniRule"/>
</dbReference>
<keyword evidence="8" id="KW-1185">Reference proteome</keyword>
<name>A0A9W7XK08_9FUNG</name>
<dbReference type="GO" id="GO:0006338">
    <property type="term" value="P:chromatin remodeling"/>
    <property type="evidence" value="ECO:0007669"/>
    <property type="project" value="InterPro"/>
</dbReference>
<dbReference type="Proteomes" id="UP001145021">
    <property type="component" value="Unassembled WGS sequence"/>
</dbReference>
<dbReference type="InterPro" id="IPR007529">
    <property type="entry name" value="Znf_HIT"/>
</dbReference>
<evidence type="ECO:0000256" key="5">
    <source>
        <dbReference type="SAM" id="MobiDB-lite"/>
    </source>
</evidence>
<dbReference type="PROSITE" id="PS51083">
    <property type="entry name" value="ZF_HIT"/>
    <property type="match status" value="1"/>
</dbReference>
<accession>A0A9W7XK08</accession>
<dbReference type="InterPro" id="IPR039723">
    <property type="entry name" value="Vps71/ZNHIT1"/>
</dbReference>
<dbReference type="Pfam" id="PF04438">
    <property type="entry name" value="zf-HIT"/>
    <property type="match status" value="1"/>
</dbReference>